<accession>A0A0N1KRC1</accession>
<feature type="signal peptide" evidence="1">
    <location>
        <begin position="1"/>
        <end position="19"/>
    </location>
</feature>
<dbReference type="Proteomes" id="UP000037953">
    <property type="component" value="Unassembled WGS sequence"/>
</dbReference>
<keyword evidence="1" id="KW-0732">Signal</keyword>
<evidence type="ECO:0000256" key="1">
    <source>
        <dbReference type="SAM" id="SignalP"/>
    </source>
</evidence>
<evidence type="ECO:0000313" key="3">
    <source>
        <dbReference type="Proteomes" id="UP000037953"/>
    </source>
</evidence>
<dbReference type="OrthoDB" id="978006at2"/>
<evidence type="ECO:0000313" key="2">
    <source>
        <dbReference type="EMBL" id="KPE49665.1"/>
    </source>
</evidence>
<dbReference type="EMBL" id="LJOD01000015">
    <property type="protein sequence ID" value="KPE49665.1"/>
    <property type="molecule type" value="Genomic_DNA"/>
</dbReference>
<name>A0A0N1KRC1_CHRID</name>
<gene>
    <name evidence="2" type="ORF">AOB46_18180</name>
</gene>
<reference evidence="3" key="2">
    <citation type="submission" date="2015-09" db="EMBL/GenBank/DDBJ databases">
        <title>Draft genome sequence of a multidrug-resistant Chryseobacterium indologenes isolate from Malaysia.</title>
        <authorList>
            <person name="Yu C.Y."/>
            <person name="Ang G.Y."/>
            <person name="Chan K.-G."/>
        </authorList>
    </citation>
    <scope>NUCLEOTIDE SEQUENCE [LARGE SCALE GENOMIC DNA]</scope>
    <source>
        <strain evidence="3">CI_885</strain>
    </source>
</reference>
<comment type="caution">
    <text evidence="2">The sequence shown here is derived from an EMBL/GenBank/DDBJ whole genome shotgun (WGS) entry which is preliminary data.</text>
</comment>
<dbReference type="PATRIC" id="fig|253.9.peg.1588"/>
<dbReference type="AlphaFoldDB" id="A0A0N1KRC1"/>
<organism evidence="2 3">
    <name type="scientific">Chryseobacterium indologenes</name>
    <name type="common">Flavobacterium indologenes</name>
    <dbReference type="NCBI Taxonomy" id="253"/>
    <lineage>
        <taxon>Bacteria</taxon>
        <taxon>Pseudomonadati</taxon>
        <taxon>Bacteroidota</taxon>
        <taxon>Flavobacteriia</taxon>
        <taxon>Flavobacteriales</taxon>
        <taxon>Weeksellaceae</taxon>
        <taxon>Chryseobacterium group</taxon>
        <taxon>Chryseobacterium</taxon>
    </lineage>
</organism>
<dbReference type="RefSeq" id="WP_062702016.1">
    <property type="nucleotide sequence ID" value="NZ_LJOD01000015.1"/>
</dbReference>
<proteinExistence type="predicted"/>
<protein>
    <submittedName>
        <fullName evidence="2">Uncharacterized protein</fullName>
    </submittedName>
</protein>
<reference evidence="2 3" key="1">
    <citation type="journal article" date="2015" name="Genom Data">
        <title>Draft genome sequence of a multidrug-resistant Chryseobacterium indologenes isolate from Malaysia.</title>
        <authorList>
            <person name="Yu C.Y."/>
            <person name="Ang G.Y."/>
            <person name="Cheng H.J."/>
            <person name="Cheong Y.M."/>
            <person name="Yin W.F."/>
            <person name="Chan K.G."/>
        </authorList>
    </citation>
    <scope>NUCLEOTIDE SEQUENCE [LARGE SCALE GENOMIC DNA]</scope>
    <source>
        <strain evidence="2 3">CI_885</strain>
    </source>
</reference>
<feature type="chain" id="PRO_5005875974" evidence="1">
    <location>
        <begin position="20"/>
        <end position="217"/>
    </location>
</feature>
<sequence length="217" mass="25047">MKNLTTILLCALSSISVYSQETSYQMTTTSTKEEFLKYSEINGSPYLDADFKLAKATCCNETLPMRYNTYADEIEYKKDGMVYILQKGLPYSKIQFSDSKQTIVLETVNNTPEYFILSADGKNQLLKKVSSKIQKPLQTTKKPASFVEKDDKSSFIKNDPVYYIKTEKNLYKAIKSKKDVLDLYPDKVNELDKFFDINRIKFNKEESLVKLVSFLNQ</sequence>